<reference evidence="8 9" key="1">
    <citation type="journal article" date="2016" name="Mol. Biol. Evol.">
        <title>Genome-Wide Survey of Gut Fungi (Harpellales) Reveals the First Horizontally Transferred Ubiquitin Gene from a Mosquito Host.</title>
        <authorList>
            <person name="Wang Y."/>
            <person name="White M.M."/>
            <person name="Kvist S."/>
            <person name="Moncalvo J.M."/>
        </authorList>
    </citation>
    <scope>NUCLEOTIDE SEQUENCE [LARGE SCALE GENOMIC DNA]</scope>
    <source>
        <strain evidence="8 9">ALG-7-W6</strain>
    </source>
</reference>
<dbReference type="AlphaFoldDB" id="A0A1R0H7T1"/>
<keyword evidence="5 7" id="KW-0594">Phospholipid biosynthesis</keyword>
<dbReference type="GO" id="GO:0005739">
    <property type="term" value="C:mitochondrion"/>
    <property type="evidence" value="ECO:0007669"/>
    <property type="project" value="UniProtKB-SubCell"/>
</dbReference>
<dbReference type="PANTHER" id="PTHR12586:SF1">
    <property type="entry name" value="CDP-DIACYLGLYCEROL--GLYCEROL-3-PHOSPHATE 3-PHOSPHATIDYLTRANSFERASE, MITOCHONDRIAL"/>
    <property type="match status" value="1"/>
</dbReference>
<comment type="caution">
    <text evidence="8">The sequence shown here is derived from an EMBL/GenBank/DDBJ whole genome shotgun (WGS) entry which is preliminary data.</text>
</comment>
<keyword evidence="4 7" id="KW-0443">Lipid metabolism</keyword>
<evidence type="ECO:0000256" key="6">
    <source>
        <dbReference type="ARBA" id="ARBA00023264"/>
    </source>
</evidence>
<dbReference type="Gene3D" id="3.30.870.10">
    <property type="entry name" value="Endonuclease Chain A"/>
    <property type="match status" value="1"/>
</dbReference>
<keyword evidence="7" id="KW-0547">Nucleotide-binding</keyword>
<keyword evidence="3" id="KW-0677">Repeat</keyword>
<comment type="similarity">
    <text evidence="7">Belongs to the CDP-alcohol phosphatidyltransferase class-II family.</text>
</comment>
<dbReference type="GO" id="GO:0005524">
    <property type="term" value="F:ATP binding"/>
    <property type="evidence" value="ECO:0007669"/>
    <property type="project" value="UniProtKB-KW"/>
</dbReference>
<evidence type="ECO:0000256" key="1">
    <source>
        <dbReference type="ARBA" id="ARBA00022516"/>
    </source>
</evidence>
<proteinExistence type="inferred from homology"/>
<dbReference type="PANTHER" id="PTHR12586">
    <property type="entry name" value="CDP-DIACYLGLYCEROL--SERINE O-PHOSPHATIDYLTRANSFERASE"/>
    <property type="match status" value="1"/>
</dbReference>
<evidence type="ECO:0000256" key="5">
    <source>
        <dbReference type="ARBA" id="ARBA00023209"/>
    </source>
</evidence>
<protein>
    <recommendedName>
        <fullName evidence="7">CDP-diacylglycerol--glycerol-3-phosphate 3-phosphatidyltransferase</fullName>
        <ecNumber evidence="7">2.7.8.5</ecNumber>
    </recommendedName>
</protein>
<keyword evidence="6 7" id="KW-1208">Phospholipid metabolism</keyword>
<comment type="catalytic activity">
    <reaction evidence="7">
        <text>a CDP-1,2-diacyl-sn-glycerol + sn-glycerol 3-phosphate = a 1,2-diacyl-sn-glycero-3-phospho-(1'-sn-glycero-3'-phosphate) + CMP + H(+)</text>
        <dbReference type="Rhea" id="RHEA:12593"/>
        <dbReference type="ChEBI" id="CHEBI:15378"/>
        <dbReference type="ChEBI" id="CHEBI:57597"/>
        <dbReference type="ChEBI" id="CHEBI:58332"/>
        <dbReference type="ChEBI" id="CHEBI:60110"/>
        <dbReference type="ChEBI" id="CHEBI:60377"/>
        <dbReference type="EC" id="2.7.8.5"/>
    </reaction>
</comment>
<dbReference type="EC" id="2.7.8.5" evidence="7"/>
<keyword evidence="7" id="KW-0067">ATP-binding</keyword>
<evidence type="ECO:0000256" key="4">
    <source>
        <dbReference type="ARBA" id="ARBA00023098"/>
    </source>
</evidence>
<comment type="function">
    <text evidence="7">Functions in the biosynthesis of the anionic phospholipids phosphatidylglycerol and cardiolipin.</text>
</comment>
<dbReference type="STRING" id="133383.A0A1R0H7T1"/>
<dbReference type="OrthoDB" id="10250191at2759"/>
<gene>
    <name evidence="8" type="ORF">AYI68_g575</name>
</gene>
<accession>A0A1R0H7T1</accession>
<keyword evidence="7" id="KW-0496">Mitochondrion</keyword>
<dbReference type="InterPro" id="IPR016270">
    <property type="entry name" value="PGS1"/>
</dbReference>
<keyword evidence="1 7" id="KW-0444">Lipid biosynthesis</keyword>
<keyword evidence="9" id="KW-1185">Reference proteome</keyword>
<dbReference type="GO" id="GO:0008444">
    <property type="term" value="F:CDP-diacylglycerol-glycerol-3-phosphate 3-phosphatidyltransferase activity"/>
    <property type="evidence" value="ECO:0007669"/>
    <property type="project" value="UniProtKB-EC"/>
</dbReference>
<evidence type="ECO:0000313" key="8">
    <source>
        <dbReference type="EMBL" id="OLY85240.1"/>
    </source>
</evidence>
<keyword evidence="2 7" id="KW-0808">Transferase</keyword>
<dbReference type="GO" id="GO:0032049">
    <property type="term" value="P:cardiolipin biosynthetic process"/>
    <property type="evidence" value="ECO:0007669"/>
    <property type="project" value="InterPro"/>
</dbReference>
<dbReference type="EMBL" id="LSSL01000174">
    <property type="protein sequence ID" value="OLY85240.1"/>
    <property type="molecule type" value="Genomic_DNA"/>
</dbReference>
<comment type="pathway">
    <text evidence="7">Phospholipid metabolism; phosphatidylglycerol biosynthesis; phosphatidylglycerol from CDP-diacylglycerol: step 1/2.</text>
</comment>
<organism evidence="8 9">
    <name type="scientific">Smittium mucronatum</name>
    <dbReference type="NCBI Taxonomy" id="133383"/>
    <lineage>
        <taxon>Eukaryota</taxon>
        <taxon>Fungi</taxon>
        <taxon>Fungi incertae sedis</taxon>
        <taxon>Zoopagomycota</taxon>
        <taxon>Kickxellomycotina</taxon>
        <taxon>Harpellomycetes</taxon>
        <taxon>Harpellales</taxon>
        <taxon>Legeriomycetaceae</taxon>
        <taxon>Smittium</taxon>
    </lineage>
</organism>
<dbReference type="UniPathway" id="UPA00084">
    <property type="reaction ID" value="UER00503"/>
</dbReference>
<evidence type="ECO:0000256" key="2">
    <source>
        <dbReference type="ARBA" id="ARBA00022679"/>
    </source>
</evidence>
<evidence type="ECO:0000256" key="7">
    <source>
        <dbReference type="RuleBase" id="RU365024"/>
    </source>
</evidence>
<sequence length="229" mass="25544">MHSISKFSYKALKSSDSAQPSQNNPIVSHFNLNLPNGCPSPHQNPTAFRSFANDVMDSFFEKWSSETYSGGHDFFRDLSSLTTNATETTSNTHSVSENSDTLLIPSIQMGPLSIKHDEHFTKLLFDTIDLYSKNQNACRTDMTSGYFNLANMHKNAILNSSGCFNLIIASPEANGFYGASGISGHIPNAYSMFELEFISQVINKNRSDKVKVYEFSKKGWTYHAKGFSF</sequence>
<evidence type="ECO:0000313" key="9">
    <source>
        <dbReference type="Proteomes" id="UP000187455"/>
    </source>
</evidence>
<comment type="subcellular location">
    <subcellularLocation>
        <location evidence="7">Mitochondrion</location>
    </subcellularLocation>
</comment>
<dbReference type="Proteomes" id="UP000187455">
    <property type="component" value="Unassembled WGS sequence"/>
</dbReference>
<name>A0A1R0H7T1_9FUNG</name>
<evidence type="ECO:0000256" key="3">
    <source>
        <dbReference type="ARBA" id="ARBA00022737"/>
    </source>
</evidence>